<organism evidence="3 4">
    <name type="scientific">Musa balbisiana</name>
    <name type="common">Banana</name>
    <dbReference type="NCBI Taxonomy" id="52838"/>
    <lineage>
        <taxon>Eukaryota</taxon>
        <taxon>Viridiplantae</taxon>
        <taxon>Streptophyta</taxon>
        <taxon>Embryophyta</taxon>
        <taxon>Tracheophyta</taxon>
        <taxon>Spermatophyta</taxon>
        <taxon>Magnoliopsida</taxon>
        <taxon>Liliopsida</taxon>
        <taxon>Zingiberales</taxon>
        <taxon>Musaceae</taxon>
        <taxon>Musa</taxon>
    </lineage>
</organism>
<accession>A0A4S8KG60</accession>
<dbReference type="PANTHER" id="PTHR46122">
    <property type="entry name" value="GALACTOSE OXIDASE/KELCH REPEAT PROTEIN-RELATED"/>
    <property type="match status" value="1"/>
</dbReference>
<name>A0A4S8KG60_MUSBA</name>
<dbReference type="SUPFAM" id="SSF117281">
    <property type="entry name" value="Kelch motif"/>
    <property type="match status" value="1"/>
</dbReference>
<proteinExistence type="predicted"/>
<evidence type="ECO:0000313" key="4">
    <source>
        <dbReference type="Proteomes" id="UP000317650"/>
    </source>
</evidence>
<sequence>MNSPRCLFGSASLGVKAIIAGGINAQGDIVSTAEIYNSETHTWETLPSMNRARKMCSGVFMDGKFYVIGGMASNTKVLTCGKSMIWSDVLGG</sequence>
<evidence type="ECO:0000256" key="1">
    <source>
        <dbReference type="ARBA" id="ARBA00022441"/>
    </source>
</evidence>
<dbReference type="InterPro" id="IPR052439">
    <property type="entry name" value="F-box/Kelch-repeat"/>
</dbReference>
<dbReference type="SMART" id="SM00612">
    <property type="entry name" value="Kelch"/>
    <property type="match status" value="1"/>
</dbReference>
<reference evidence="3 4" key="1">
    <citation type="journal article" date="2019" name="Nat. Plants">
        <title>Genome sequencing of Musa balbisiana reveals subgenome evolution and function divergence in polyploid bananas.</title>
        <authorList>
            <person name="Yao X."/>
        </authorList>
    </citation>
    <scope>NUCLEOTIDE SEQUENCE [LARGE SCALE GENOMIC DNA]</scope>
    <source>
        <strain evidence="4">cv. DH-PKW</strain>
        <tissue evidence="3">Leaves</tissue>
    </source>
</reference>
<keyword evidence="4" id="KW-1185">Reference proteome</keyword>
<dbReference type="Gene3D" id="2.120.10.80">
    <property type="entry name" value="Kelch-type beta propeller"/>
    <property type="match status" value="1"/>
</dbReference>
<dbReference type="InterPro" id="IPR015915">
    <property type="entry name" value="Kelch-typ_b-propeller"/>
</dbReference>
<dbReference type="Proteomes" id="UP000317650">
    <property type="component" value="Chromosome 4"/>
</dbReference>
<keyword evidence="1" id="KW-0880">Kelch repeat</keyword>
<dbReference type="Pfam" id="PF01344">
    <property type="entry name" value="Kelch_1"/>
    <property type="match status" value="1"/>
</dbReference>
<comment type="caution">
    <text evidence="3">The sequence shown here is derived from an EMBL/GenBank/DDBJ whole genome shotgun (WGS) entry which is preliminary data.</text>
</comment>
<keyword evidence="2" id="KW-0677">Repeat</keyword>
<dbReference type="PANTHER" id="PTHR46122:SF25">
    <property type="entry name" value="REPEAT-CONTAINING F-BOX FAMILY PROTEIN, PUTATIVE, EXPRESSED-RELATED"/>
    <property type="match status" value="1"/>
</dbReference>
<dbReference type="EMBL" id="PYDT01000001">
    <property type="protein sequence ID" value="THU74251.1"/>
    <property type="molecule type" value="Genomic_DNA"/>
</dbReference>
<gene>
    <name evidence="3" type="ORF">C4D60_Mb04t31410</name>
</gene>
<dbReference type="STRING" id="52838.A0A4S8KG60"/>
<protein>
    <submittedName>
        <fullName evidence="3">Uncharacterized protein</fullName>
    </submittedName>
</protein>
<evidence type="ECO:0000256" key="2">
    <source>
        <dbReference type="ARBA" id="ARBA00022737"/>
    </source>
</evidence>
<evidence type="ECO:0000313" key="3">
    <source>
        <dbReference type="EMBL" id="THU74251.1"/>
    </source>
</evidence>
<dbReference type="GO" id="GO:0005634">
    <property type="term" value="C:nucleus"/>
    <property type="evidence" value="ECO:0007669"/>
    <property type="project" value="TreeGrafter"/>
</dbReference>
<dbReference type="AlphaFoldDB" id="A0A4S8KG60"/>
<dbReference type="InterPro" id="IPR006652">
    <property type="entry name" value="Kelch_1"/>
</dbReference>